<dbReference type="Gene3D" id="3.40.50.720">
    <property type="entry name" value="NAD(P)-binding Rossmann-like Domain"/>
    <property type="match status" value="1"/>
</dbReference>
<dbReference type="InterPro" id="IPR051783">
    <property type="entry name" value="NAD(P)-dependent_oxidoreduct"/>
</dbReference>
<evidence type="ECO:0000313" key="2">
    <source>
        <dbReference type="EMBL" id="MCC2617863.1"/>
    </source>
</evidence>
<dbReference type="InterPro" id="IPR036291">
    <property type="entry name" value="NAD(P)-bd_dom_sf"/>
</dbReference>
<feature type="domain" description="NAD-dependent epimerase/dehydratase" evidence="1">
    <location>
        <begin position="84"/>
        <end position="202"/>
    </location>
</feature>
<organism evidence="2 3">
    <name type="scientific">Fluctibacter halophilus</name>
    <dbReference type="NCBI Taxonomy" id="226011"/>
    <lineage>
        <taxon>Bacteria</taxon>
        <taxon>Pseudomonadati</taxon>
        <taxon>Pseudomonadota</taxon>
        <taxon>Gammaproteobacteria</taxon>
        <taxon>Alteromonadales</taxon>
        <taxon>Alteromonadaceae</taxon>
        <taxon>Fluctibacter</taxon>
    </lineage>
</organism>
<dbReference type="RefSeq" id="WP_229162262.1">
    <property type="nucleotide sequence ID" value="NZ_JAJEWP010000006.1"/>
</dbReference>
<keyword evidence="3" id="KW-1185">Reference proteome</keyword>
<reference evidence="2 3" key="1">
    <citation type="submission" date="2021-10" db="EMBL/GenBank/DDBJ databases">
        <title>Draft genome of Aestuariibacter halophilus JC2043.</title>
        <authorList>
            <person name="Emsley S.A."/>
            <person name="Pfannmuller K.M."/>
            <person name="Ushijima B."/>
            <person name="Saw J.H."/>
            <person name="Videau P."/>
        </authorList>
    </citation>
    <scope>NUCLEOTIDE SEQUENCE [LARGE SCALE GENOMIC DNA]</scope>
    <source>
        <strain evidence="2 3">JC2043</strain>
    </source>
</reference>
<gene>
    <name evidence="2" type="ORF">LJ739_16545</name>
</gene>
<name>A0ABS8GBI3_9ALTE</name>
<dbReference type="EMBL" id="JAJEWP010000006">
    <property type="protein sequence ID" value="MCC2617863.1"/>
    <property type="molecule type" value="Genomic_DNA"/>
</dbReference>
<dbReference type="SUPFAM" id="SSF51735">
    <property type="entry name" value="NAD(P)-binding Rossmann-fold domains"/>
    <property type="match status" value="1"/>
</dbReference>
<comment type="caution">
    <text evidence="2">The sequence shown here is derived from an EMBL/GenBank/DDBJ whole genome shotgun (WGS) entry which is preliminary data.</text>
</comment>
<evidence type="ECO:0000259" key="1">
    <source>
        <dbReference type="Pfam" id="PF01370"/>
    </source>
</evidence>
<dbReference type="PANTHER" id="PTHR48079">
    <property type="entry name" value="PROTEIN YEEZ"/>
    <property type="match status" value="1"/>
</dbReference>
<sequence length="273" mass="30387">MQHTLTFCGCGWLGQHAIAPFQHKGFSLRGTRQQQTDADVLSDHGVQGITFSLEAQWSAPQLQRILNVDTLILNIPPGRKRSDWNSYIRHMCALIDHCRSTDTRVLFVSTTAVYGEIQGVVTEHSPSQPVTASGQAHVAIEQHLMTTLPNRATVLRLSGLTGPDRHPARSLSGRHVGGNPAQVVNLIHSADVIRAMLAIVEQQYWGHTLHLAATQHPRRDEYYTWACQQLGMPLPTFDLAEDAKARGKHIDCQHTLEQLSLNLQYPTPYDMIG</sequence>
<dbReference type="Proteomes" id="UP001520878">
    <property type="component" value="Unassembled WGS sequence"/>
</dbReference>
<protein>
    <submittedName>
        <fullName evidence="2">NAD-dependent epimerase/dehydratase family protein</fullName>
    </submittedName>
</protein>
<proteinExistence type="predicted"/>
<dbReference type="InterPro" id="IPR001509">
    <property type="entry name" value="Epimerase_deHydtase"/>
</dbReference>
<evidence type="ECO:0000313" key="3">
    <source>
        <dbReference type="Proteomes" id="UP001520878"/>
    </source>
</evidence>
<dbReference type="PANTHER" id="PTHR48079:SF6">
    <property type="entry name" value="NAD(P)-BINDING DOMAIN-CONTAINING PROTEIN-RELATED"/>
    <property type="match status" value="1"/>
</dbReference>
<accession>A0ABS8GBI3</accession>
<dbReference type="Pfam" id="PF01370">
    <property type="entry name" value="Epimerase"/>
    <property type="match status" value="1"/>
</dbReference>